<accession>A0A941APH4</accession>
<proteinExistence type="predicted"/>
<name>A0A941APH4_9BACI</name>
<keyword evidence="1" id="KW-0472">Membrane</keyword>
<keyword evidence="3" id="KW-1185">Reference proteome</keyword>
<keyword evidence="1" id="KW-0812">Transmembrane</keyword>
<comment type="caution">
    <text evidence="2">The sequence shown here is derived from an EMBL/GenBank/DDBJ whole genome shotgun (WGS) entry which is preliminary data.</text>
</comment>
<dbReference type="AlphaFoldDB" id="A0A941APH4"/>
<dbReference type="EMBL" id="JAGKSQ010000004">
    <property type="protein sequence ID" value="MBP3951806.1"/>
    <property type="molecule type" value="Genomic_DNA"/>
</dbReference>
<keyword evidence="1" id="KW-1133">Transmembrane helix</keyword>
<evidence type="ECO:0000313" key="2">
    <source>
        <dbReference type="EMBL" id="MBP3951806.1"/>
    </source>
</evidence>
<sequence length="115" mass="13076">MDDIVGFIIVAFLIIGFTYGLVIQIQYNIFIQKKGKTYMHNYRRSLIGNYLASISFSGFLISYVLNILVAIQIIQSNIITSENTSFTCLVFLLILFLAKFIIIPNKIRQGELLSS</sequence>
<organism evidence="2 3">
    <name type="scientific">Halalkalibacter suaedae</name>
    <dbReference type="NCBI Taxonomy" id="2822140"/>
    <lineage>
        <taxon>Bacteria</taxon>
        <taxon>Bacillati</taxon>
        <taxon>Bacillota</taxon>
        <taxon>Bacilli</taxon>
        <taxon>Bacillales</taxon>
        <taxon>Bacillaceae</taxon>
        <taxon>Halalkalibacter</taxon>
    </lineage>
</organism>
<reference evidence="2" key="1">
    <citation type="submission" date="2021-03" db="EMBL/GenBank/DDBJ databases">
        <title>Bacillus suaedae sp. nov., isolated from Suaeda aralocaspica.</title>
        <authorList>
            <person name="Lei R.F.R."/>
        </authorList>
    </citation>
    <scope>NUCLEOTIDE SEQUENCE</scope>
    <source>
        <strain evidence="2">YZJH907-2</strain>
    </source>
</reference>
<feature type="transmembrane region" description="Helical" evidence="1">
    <location>
        <begin position="83"/>
        <end position="102"/>
    </location>
</feature>
<protein>
    <submittedName>
        <fullName evidence="2">Uncharacterized protein</fullName>
    </submittedName>
</protein>
<feature type="transmembrane region" description="Helical" evidence="1">
    <location>
        <begin position="50"/>
        <end position="71"/>
    </location>
</feature>
<evidence type="ECO:0000313" key="3">
    <source>
        <dbReference type="Proteomes" id="UP000678228"/>
    </source>
</evidence>
<dbReference type="RefSeq" id="WP_210597495.1">
    <property type="nucleotide sequence ID" value="NZ_JAGKSQ010000004.1"/>
</dbReference>
<evidence type="ECO:0000256" key="1">
    <source>
        <dbReference type="SAM" id="Phobius"/>
    </source>
</evidence>
<feature type="transmembrane region" description="Helical" evidence="1">
    <location>
        <begin position="6"/>
        <end position="29"/>
    </location>
</feature>
<dbReference type="Proteomes" id="UP000678228">
    <property type="component" value="Unassembled WGS sequence"/>
</dbReference>
<gene>
    <name evidence="2" type="ORF">J7W16_11745</name>
</gene>